<reference evidence="2" key="1">
    <citation type="submission" date="2011-06" db="EMBL/GenBank/DDBJ databases">
        <authorList>
            <consortium name="US DOE Joint Genome Institute (JGI-PGF)"/>
            <person name="Lucas S."/>
            <person name="Han J."/>
            <person name="Lapidus A."/>
            <person name="Cheng J.-F."/>
            <person name="Goodwin L."/>
            <person name="Pitluck S."/>
            <person name="Peters L."/>
            <person name="Land M.L."/>
            <person name="Hauser L."/>
            <person name="Vogl K."/>
            <person name="Liu Z."/>
            <person name="Overmann J."/>
            <person name="Frigaard N.-U."/>
            <person name="Bryant D.A."/>
            <person name="Woyke T.J."/>
        </authorList>
    </citation>
    <scope>NUCLEOTIDE SEQUENCE [LARGE SCALE GENOMIC DNA]</scope>
    <source>
        <strain evidence="2">970</strain>
    </source>
</reference>
<proteinExistence type="predicted"/>
<reference evidence="1 2" key="2">
    <citation type="submission" date="2011-11" db="EMBL/GenBank/DDBJ databases">
        <authorList>
            <consortium name="US DOE Joint Genome Institute"/>
            <person name="Lucas S."/>
            <person name="Han J."/>
            <person name="Lapidus A."/>
            <person name="Cheng J.-F."/>
            <person name="Goodwin L."/>
            <person name="Pitluck S."/>
            <person name="Peters L."/>
            <person name="Ovchinnikova G."/>
            <person name="Zhang X."/>
            <person name="Detter J.C."/>
            <person name="Han C."/>
            <person name="Tapia R."/>
            <person name="Land M."/>
            <person name="Hauser L."/>
            <person name="Kyrpides N."/>
            <person name="Ivanova N."/>
            <person name="Pagani I."/>
            <person name="Vogl K."/>
            <person name="Liu Z."/>
            <person name="Overmann J."/>
            <person name="Frigaard N.-U."/>
            <person name="Bryant D."/>
            <person name="Woyke T."/>
        </authorList>
    </citation>
    <scope>NUCLEOTIDE SEQUENCE [LARGE SCALE GENOMIC DNA]</scope>
    <source>
        <strain evidence="1 2">970</strain>
    </source>
</reference>
<gene>
    <name evidence="1" type="ORF">Thi970DRAFT_00345</name>
</gene>
<dbReference type="EMBL" id="JH603164">
    <property type="protein sequence ID" value="EIC23833.1"/>
    <property type="molecule type" value="Genomic_DNA"/>
</dbReference>
<name>H8YW42_9GAMM</name>
<organism evidence="1 2">
    <name type="scientific">Thiorhodovibrio frisius</name>
    <dbReference type="NCBI Taxonomy" id="631362"/>
    <lineage>
        <taxon>Bacteria</taxon>
        <taxon>Pseudomonadati</taxon>
        <taxon>Pseudomonadota</taxon>
        <taxon>Gammaproteobacteria</taxon>
        <taxon>Chromatiales</taxon>
        <taxon>Chromatiaceae</taxon>
        <taxon>Thiorhodovibrio</taxon>
    </lineage>
</organism>
<evidence type="ECO:0000313" key="1">
    <source>
        <dbReference type="EMBL" id="EIC23833.1"/>
    </source>
</evidence>
<dbReference type="RefSeq" id="WP_009146807.1">
    <property type="nucleotide sequence ID" value="NZ_CP121471.1"/>
</dbReference>
<keyword evidence="2" id="KW-1185">Reference proteome</keyword>
<dbReference type="AlphaFoldDB" id="H8YW42"/>
<accession>H8YW42</accession>
<evidence type="ECO:0000313" key="2">
    <source>
        <dbReference type="Proteomes" id="UP000002964"/>
    </source>
</evidence>
<dbReference type="Proteomes" id="UP000002964">
    <property type="component" value="Unassembled WGS sequence"/>
</dbReference>
<protein>
    <submittedName>
        <fullName evidence="1">Uncharacterized protein</fullName>
    </submittedName>
</protein>
<dbReference type="HOGENOM" id="CLU_2453678_0_0_6"/>
<dbReference type="STRING" id="631362.Thi970DRAFT_00345"/>
<sequence length="89" mass="9216">MADAEALRVQVHLSPALHPELFGALAGLRPRGRAERLRQLALMGLSGGRAGAAGVAETAKAMPEDPSPPVAEALSPNRARLLQGLTLSD</sequence>